<evidence type="ECO:0000313" key="1">
    <source>
        <dbReference type="EMBL" id="HJB09545.1"/>
    </source>
</evidence>
<reference evidence="1" key="2">
    <citation type="submission" date="2021-04" db="EMBL/GenBank/DDBJ databases">
        <authorList>
            <person name="Gilroy R."/>
        </authorList>
    </citation>
    <scope>NUCLEOTIDE SEQUENCE</scope>
    <source>
        <strain evidence="1">ChiHjej13B12-24818</strain>
    </source>
</reference>
<evidence type="ECO:0000313" key="2">
    <source>
        <dbReference type="Proteomes" id="UP000823823"/>
    </source>
</evidence>
<sequence>MRSRPASVVCVVRGGAQEARALVEEFFTSRGWTPRAQVDGTIAYEHGSRRRTILLGALAGRRFFLTAVTEVREGDHATEIHYRWGPGAGLALGGTIGRSRAERVHTQLAAELEAQLERSGHLLQVRRR</sequence>
<accession>A0A9D2RMX2</accession>
<reference evidence="1" key="1">
    <citation type="journal article" date="2021" name="PeerJ">
        <title>Extensive microbial diversity within the chicken gut microbiome revealed by metagenomics and culture.</title>
        <authorList>
            <person name="Gilroy R."/>
            <person name="Ravi A."/>
            <person name="Getino M."/>
            <person name="Pursley I."/>
            <person name="Horton D.L."/>
            <person name="Alikhan N.F."/>
            <person name="Baker D."/>
            <person name="Gharbi K."/>
            <person name="Hall N."/>
            <person name="Watson M."/>
            <person name="Adriaenssens E.M."/>
            <person name="Foster-Nyarko E."/>
            <person name="Jarju S."/>
            <person name="Secka A."/>
            <person name="Antonio M."/>
            <person name="Oren A."/>
            <person name="Chaudhuri R.R."/>
            <person name="La Ragione R."/>
            <person name="Hildebrand F."/>
            <person name="Pallen M.J."/>
        </authorList>
    </citation>
    <scope>NUCLEOTIDE SEQUENCE</scope>
    <source>
        <strain evidence="1">ChiHjej13B12-24818</strain>
    </source>
</reference>
<gene>
    <name evidence="1" type="ORF">H9786_03265</name>
</gene>
<name>A0A9D2RMX2_9MICO</name>
<protein>
    <submittedName>
        <fullName evidence="1">Uncharacterized protein</fullName>
    </submittedName>
</protein>
<organism evidence="1 2">
    <name type="scientific">Candidatus Brachybacterium merdavium</name>
    <dbReference type="NCBI Taxonomy" id="2838513"/>
    <lineage>
        <taxon>Bacteria</taxon>
        <taxon>Bacillati</taxon>
        <taxon>Actinomycetota</taxon>
        <taxon>Actinomycetes</taxon>
        <taxon>Micrococcales</taxon>
        <taxon>Dermabacteraceae</taxon>
        <taxon>Brachybacterium</taxon>
    </lineage>
</organism>
<dbReference type="AlphaFoldDB" id="A0A9D2RMX2"/>
<dbReference type="EMBL" id="DWZH01000024">
    <property type="protein sequence ID" value="HJB09545.1"/>
    <property type="molecule type" value="Genomic_DNA"/>
</dbReference>
<proteinExistence type="predicted"/>
<comment type="caution">
    <text evidence="1">The sequence shown here is derived from an EMBL/GenBank/DDBJ whole genome shotgun (WGS) entry which is preliminary data.</text>
</comment>
<dbReference type="Proteomes" id="UP000823823">
    <property type="component" value="Unassembled WGS sequence"/>
</dbReference>